<evidence type="ECO:0000313" key="10">
    <source>
        <dbReference type="Proteomes" id="UP000018780"/>
    </source>
</evidence>
<dbReference type="KEGG" id="lmd:METH_22385"/>
<keyword evidence="9" id="KW-0614">Plasmid</keyword>
<dbReference type="OrthoDB" id="241498at2"/>
<evidence type="ECO:0000256" key="2">
    <source>
        <dbReference type="ARBA" id="ARBA00022679"/>
    </source>
</evidence>
<sequence>MTDPVTEALALWGMSGAACDFVAGRENRVYRVRGADGAFALRIRRPGLRTGAELRSELQWLDAMDRAGLSVPRPRPSLSGALLETVAGHAVDMVGWLDGRPMGQSRGALDLDDRAGTFFRLGRDMARLHAASDAFDPPPGFARIRWDIDGLLGEAPLWHRFWESPALDAPTRDMLATFRRHARADLEQACADLDFGLIHADLVRENVLVDGDALRLIDFDDGGYGFRLFDIATALIKNRKEPDYDRLKAALIRGYRSVRTLDMARLDLFMALRAVTYVGWIVPRMDEEGSPGRNAFFLEDARYFCWHWLTQPHLT</sequence>
<dbReference type="PANTHER" id="PTHR21064">
    <property type="entry name" value="AMINOGLYCOSIDE PHOSPHOTRANSFERASE DOMAIN-CONTAINING PROTEIN-RELATED"/>
    <property type="match status" value="1"/>
</dbReference>
<dbReference type="Gene3D" id="3.90.1200.10">
    <property type="match status" value="1"/>
</dbReference>
<dbReference type="InterPro" id="IPR005280">
    <property type="entry name" value="Homoserine_kinase_II"/>
</dbReference>
<dbReference type="Gene3D" id="3.30.200.20">
    <property type="entry name" value="Phosphorylase Kinase, domain 1"/>
    <property type="match status" value="1"/>
</dbReference>
<dbReference type="SUPFAM" id="SSF56112">
    <property type="entry name" value="Protein kinase-like (PK-like)"/>
    <property type="match status" value="1"/>
</dbReference>
<dbReference type="GO" id="GO:0009088">
    <property type="term" value="P:threonine biosynthetic process"/>
    <property type="evidence" value="ECO:0007669"/>
    <property type="project" value="UniProtKB-KW"/>
</dbReference>
<evidence type="ECO:0000256" key="4">
    <source>
        <dbReference type="ARBA" id="ARBA00022741"/>
    </source>
</evidence>
<dbReference type="InterPro" id="IPR002575">
    <property type="entry name" value="Aminoglycoside_PTrfase"/>
</dbReference>
<dbReference type="PATRIC" id="fig|999552.6.peg.4423"/>
<keyword evidence="2" id="KW-0808">Transferase</keyword>
<dbReference type="GO" id="GO:0005524">
    <property type="term" value="F:ATP binding"/>
    <property type="evidence" value="ECO:0007669"/>
    <property type="project" value="UniProtKB-KW"/>
</dbReference>
<dbReference type="PANTHER" id="PTHR21064:SF6">
    <property type="entry name" value="AMINOGLYCOSIDE PHOSPHOTRANSFERASE DOMAIN-CONTAINING PROTEIN"/>
    <property type="match status" value="1"/>
</dbReference>
<dbReference type="Proteomes" id="UP000018780">
    <property type="component" value="Plasmid unnamed2"/>
</dbReference>
<dbReference type="GO" id="GO:0004413">
    <property type="term" value="F:homoserine kinase activity"/>
    <property type="evidence" value="ECO:0007669"/>
    <property type="project" value="InterPro"/>
</dbReference>
<name>V9W0P9_9RHOB</name>
<gene>
    <name evidence="9" type="ORF">METH_22385</name>
</gene>
<organism evidence="9 10">
    <name type="scientific">Leisingera methylohalidivorans DSM 14336</name>
    <dbReference type="NCBI Taxonomy" id="999552"/>
    <lineage>
        <taxon>Bacteria</taxon>
        <taxon>Pseudomonadati</taxon>
        <taxon>Pseudomonadota</taxon>
        <taxon>Alphaproteobacteria</taxon>
        <taxon>Rhodobacterales</taxon>
        <taxon>Roseobacteraceae</taxon>
        <taxon>Leisingera</taxon>
    </lineage>
</organism>
<evidence type="ECO:0000256" key="3">
    <source>
        <dbReference type="ARBA" id="ARBA00022697"/>
    </source>
</evidence>
<keyword evidence="6" id="KW-0067">ATP-binding</keyword>
<evidence type="ECO:0000259" key="8">
    <source>
        <dbReference type="Pfam" id="PF01636"/>
    </source>
</evidence>
<keyword evidence="1" id="KW-0028">Amino-acid biosynthesis</keyword>
<protein>
    <recommendedName>
        <fullName evidence="8">Aminoglycoside phosphotransferase domain-containing protein</fullName>
    </recommendedName>
</protein>
<evidence type="ECO:0000313" key="9">
    <source>
        <dbReference type="EMBL" id="AHD03579.1"/>
    </source>
</evidence>
<dbReference type="HOGENOM" id="CLU_044821_2_0_5"/>
<dbReference type="InterPro" id="IPR011009">
    <property type="entry name" value="Kinase-like_dom_sf"/>
</dbReference>
<proteinExistence type="inferred from homology"/>
<reference evidence="9 10" key="1">
    <citation type="submission" date="2013-09" db="EMBL/GenBank/DDBJ databases">
        <authorList>
            <consortium name="DOE Joint Genome Institute"/>
            <person name="Klenk H.-P."/>
            <person name="Huntemann M."/>
            <person name="Han J."/>
            <person name="Chen A."/>
            <person name="Kyrpides N."/>
            <person name="Mavromatis K."/>
            <person name="Markowitz V."/>
            <person name="Palaniappan K."/>
            <person name="Ivanova N."/>
            <person name="Schaumberg A."/>
            <person name="Pati A."/>
            <person name="Liolios K."/>
            <person name="Nordberg H.P."/>
            <person name="Cantor M.N."/>
            <person name="Hua S.X."/>
            <person name="Woyke T."/>
        </authorList>
    </citation>
    <scope>NUCLEOTIDE SEQUENCE [LARGE SCALE GENOMIC DNA]</scope>
    <source>
        <strain evidence="9 10">DSM 14336</strain>
        <plasmid evidence="10">2</plasmid>
    </source>
</reference>
<evidence type="ECO:0000256" key="7">
    <source>
        <dbReference type="ARBA" id="ARBA00038240"/>
    </source>
</evidence>
<dbReference type="CDD" id="cd05153">
    <property type="entry name" value="HomoserineK_II"/>
    <property type="match status" value="1"/>
</dbReference>
<dbReference type="InterPro" id="IPR050249">
    <property type="entry name" value="Pseudomonas-type_ThrB"/>
</dbReference>
<dbReference type="AlphaFoldDB" id="V9W0P9"/>
<dbReference type="RefSeq" id="WP_024092377.1">
    <property type="nucleotide sequence ID" value="NC_023136.1"/>
</dbReference>
<geneLocation type="plasmid" evidence="10">
    <name>2</name>
</geneLocation>
<keyword evidence="4" id="KW-0547">Nucleotide-binding</keyword>
<keyword evidence="5" id="KW-0418">Kinase</keyword>
<accession>V9W0P9</accession>
<feature type="domain" description="Aminoglycoside phosphotransferase" evidence="8">
    <location>
        <begin position="23"/>
        <end position="265"/>
    </location>
</feature>
<keyword evidence="10" id="KW-1185">Reference proteome</keyword>
<comment type="similarity">
    <text evidence="7">Belongs to the pseudomonas-type ThrB family.</text>
</comment>
<evidence type="ECO:0000256" key="5">
    <source>
        <dbReference type="ARBA" id="ARBA00022777"/>
    </source>
</evidence>
<evidence type="ECO:0000256" key="1">
    <source>
        <dbReference type="ARBA" id="ARBA00022605"/>
    </source>
</evidence>
<keyword evidence="3" id="KW-0791">Threonine biosynthesis</keyword>
<evidence type="ECO:0000256" key="6">
    <source>
        <dbReference type="ARBA" id="ARBA00022840"/>
    </source>
</evidence>
<dbReference type="Pfam" id="PF01636">
    <property type="entry name" value="APH"/>
    <property type="match status" value="1"/>
</dbReference>
<dbReference type="EMBL" id="CP006775">
    <property type="protein sequence ID" value="AHD03579.1"/>
    <property type="molecule type" value="Genomic_DNA"/>
</dbReference>